<dbReference type="Proteomes" id="UP000186817">
    <property type="component" value="Unassembled WGS sequence"/>
</dbReference>
<dbReference type="EMBL" id="LSRX01001183">
    <property type="protein sequence ID" value="OLP82542.1"/>
    <property type="molecule type" value="Genomic_DNA"/>
</dbReference>
<sequence length="173" mass="18503">MTRLHPARLDDRMPSQRLPLFPCICVALAMTLLAITLLGGALPEEDEAFVSGATRHRGALTQMQARKFTAADRGTPEYEEYMRNQKQVKKAAWDMMTTANGYRDAGIDVPMPAPAPAPAPAPSFQSAPAPSGGGGGGGGNPFQFLVDLFNPTTTTTTTTPPPNPIEAFFKSLR</sequence>
<gene>
    <name evidence="3" type="ORF">AK812_SmicGene36795</name>
</gene>
<organism evidence="3 4">
    <name type="scientific">Symbiodinium microadriaticum</name>
    <name type="common">Dinoflagellate</name>
    <name type="synonym">Zooxanthella microadriatica</name>
    <dbReference type="NCBI Taxonomy" id="2951"/>
    <lineage>
        <taxon>Eukaryota</taxon>
        <taxon>Sar</taxon>
        <taxon>Alveolata</taxon>
        <taxon>Dinophyceae</taxon>
        <taxon>Suessiales</taxon>
        <taxon>Symbiodiniaceae</taxon>
        <taxon>Symbiodinium</taxon>
    </lineage>
</organism>
<evidence type="ECO:0000256" key="2">
    <source>
        <dbReference type="SAM" id="Phobius"/>
    </source>
</evidence>
<evidence type="ECO:0000256" key="1">
    <source>
        <dbReference type="SAM" id="MobiDB-lite"/>
    </source>
</evidence>
<keyword evidence="2" id="KW-1133">Transmembrane helix</keyword>
<feature type="transmembrane region" description="Helical" evidence="2">
    <location>
        <begin position="20"/>
        <end position="42"/>
    </location>
</feature>
<dbReference type="OrthoDB" id="10404025at2759"/>
<name>A0A1Q9CHY1_SYMMI</name>
<dbReference type="OMA" id="PLFPCIC"/>
<protein>
    <submittedName>
        <fullName evidence="3">Uncharacterized protein</fullName>
    </submittedName>
</protein>
<comment type="caution">
    <text evidence="3">The sequence shown here is derived from an EMBL/GenBank/DDBJ whole genome shotgun (WGS) entry which is preliminary data.</text>
</comment>
<feature type="compositionally biased region" description="Gly residues" evidence="1">
    <location>
        <begin position="131"/>
        <end position="140"/>
    </location>
</feature>
<evidence type="ECO:0000313" key="4">
    <source>
        <dbReference type="Proteomes" id="UP000186817"/>
    </source>
</evidence>
<accession>A0A1Q9CHY1</accession>
<dbReference type="AlphaFoldDB" id="A0A1Q9CHY1"/>
<evidence type="ECO:0000313" key="3">
    <source>
        <dbReference type="EMBL" id="OLP82542.1"/>
    </source>
</evidence>
<keyword evidence="2" id="KW-0472">Membrane</keyword>
<proteinExistence type="predicted"/>
<keyword evidence="2" id="KW-0812">Transmembrane</keyword>
<feature type="region of interest" description="Disordered" evidence="1">
    <location>
        <begin position="113"/>
        <end position="140"/>
    </location>
</feature>
<reference evidence="3 4" key="1">
    <citation type="submission" date="2016-02" db="EMBL/GenBank/DDBJ databases">
        <title>Genome analysis of coral dinoflagellate symbionts highlights evolutionary adaptations to a symbiotic lifestyle.</title>
        <authorList>
            <person name="Aranda M."/>
            <person name="Li Y."/>
            <person name="Liew Y.J."/>
            <person name="Baumgarten S."/>
            <person name="Simakov O."/>
            <person name="Wilson M."/>
            <person name="Piel J."/>
            <person name="Ashoor H."/>
            <person name="Bougouffa S."/>
            <person name="Bajic V.B."/>
            <person name="Ryu T."/>
            <person name="Ravasi T."/>
            <person name="Bayer T."/>
            <person name="Micklem G."/>
            <person name="Kim H."/>
            <person name="Bhak J."/>
            <person name="Lajeunesse T.C."/>
            <person name="Voolstra C.R."/>
        </authorList>
    </citation>
    <scope>NUCLEOTIDE SEQUENCE [LARGE SCALE GENOMIC DNA]</scope>
    <source>
        <strain evidence="3 4">CCMP2467</strain>
    </source>
</reference>
<keyword evidence="4" id="KW-1185">Reference proteome</keyword>